<sequence length="293" mass="30602">MSRTFPGVSPTGGAQVRAPRGRLAYLLSGGVLVLVAPLLAAVSPVLDALSWVVVQGASTAAVITGIRRYGLGHRWPWRLIGVAITIAWVNSALFWGIGWVWLESPTALLLYQLGTLLTYGLGLVALLLLGLWTDGSRRAGLLDASIIAVGVAMPFWAFFVDPLLHRSALSGGELAFALATPVMDLFMLGLVLRMTSDNGRAPWLLQLSGAYVLLFVADAAYLLDLAEGRPSGAVCMVGWLGWAVLVGGAALHPSAAGAERMGAPVVSSRARITVFLALALLGPLTAGAGLLLT</sequence>
<feature type="transmembrane region" description="Helical" evidence="1">
    <location>
        <begin position="229"/>
        <end position="251"/>
    </location>
</feature>
<comment type="caution">
    <text evidence="2">The sequence shown here is derived from an EMBL/GenBank/DDBJ whole genome shotgun (WGS) entry which is preliminary data.</text>
</comment>
<feature type="non-terminal residue" evidence="2">
    <location>
        <position position="293"/>
    </location>
</feature>
<protein>
    <submittedName>
        <fullName evidence="2">Uncharacterized protein</fullName>
    </submittedName>
</protein>
<feature type="transmembrane region" description="Helical" evidence="1">
    <location>
        <begin position="272"/>
        <end position="292"/>
    </location>
</feature>
<feature type="transmembrane region" description="Helical" evidence="1">
    <location>
        <begin position="204"/>
        <end position="223"/>
    </location>
</feature>
<feature type="transmembrane region" description="Helical" evidence="1">
    <location>
        <begin position="23"/>
        <end position="42"/>
    </location>
</feature>
<gene>
    <name evidence="2" type="ORF">ACFOWE_30130</name>
</gene>
<keyword evidence="1" id="KW-1133">Transmembrane helix</keyword>
<evidence type="ECO:0000256" key="1">
    <source>
        <dbReference type="SAM" id="Phobius"/>
    </source>
</evidence>
<dbReference type="Proteomes" id="UP001595850">
    <property type="component" value="Unassembled WGS sequence"/>
</dbReference>
<organism evidence="2 3">
    <name type="scientific">Planomonospora corallina</name>
    <dbReference type="NCBI Taxonomy" id="1806052"/>
    <lineage>
        <taxon>Bacteria</taxon>
        <taxon>Bacillati</taxon>
        <taxon>Actinomycetota</taxon>
        <taxon>Actinomycetes</taxon>
        <taxon>Streptosporangiales</taxon>
        <taxon>Streptosporangiaceae</taxon>
        <taxon>Planomonospora</taxon>
    </lineage>
</organism>
<feature type="transmembrane region" description="Helical" evidence="1">
    <location>
        <begin position="48"/>
        <end position="67"/>
    </location>
</feature>
<feature type="transmembrane region" description="Helical" evidence="1">
    <location>
        <begin position="79"/>
        <end position="102"/>
    </location>
</feature>
<feature type="transmembrane region" description="Helical" evidence="1">
    <location>
        <begin position="139"/>
        <end position="159"/>
    </location>
</feature>
<evidence type="ECO:0000313" key="2">
    <source>
        <dbReference type="EMBL" id="MFC4062578.1"/>
    </source>
</evidence>
<keyword evidence="1" id="KW-0812">Transmembrane</keyword>
<accession>A0ABV8IJE8</accession>
<feature type="transmembrane region" description="Helical" evidence="1">
    <location>
        <begin position="108"/>
        <end position="132"/>
    </location>
</feature>
<evidence type="ECO:0000313" key="3">
    <source>
        <dbReference type="Proteomes" id="UP001595850"/>
    </source>
</evidence>
<proteinExistence type="predicted"/>
<keyword evidence="3" id="KW-1185">Reference proteome</keyword>
<feature type="transmembrane region" description="Helical" evidence="1">
    <location>
        <begin position="174"/>
        <end position="192"/>
    </location>
</feature>
<dbReference type="RefSeq" id="WP_377293823.1">
    <property type="nucleotide sequence ID" value="NZ_JBHSBM010000048.1"/>
</dbReference>
<name>A0ABV8IJE8_9ACTN</name>
<reference evidence="3" key="1">
    <citation type="journal article" date="2019" name="Int. J. Syst. Evol. Microbiol.">
        <title>The Global Catalogue of Microorganisms (GCM) 10K type strain sequencing project: providing services to taxonomists for standard genome sequencing and annotation.</title>
        <authorList>
            <consortium name="The Broad Institute Genomics Platform"/>
            <consortium name="The Broad Institute Genome Sequencing Center for Infectious Disease"/>
            <person name="Wu L."/>
            <person name="Ma J."/>
        </authorList>
    </citation>
    <scope>NUCLEOTIDE SEQUENCE [LARGE SCALE GENOMIC DNA]</scope>
    <source>
        <strain evidence="3">TBRC 4489</strain>
    </source>
</reference>
<keyword evidence="1" id="KW-0472">Membrane</keyword>
<dbReference type="EMBL" id="JBHSBM010000048">
    <property type="protein sequence ID" value="MFC4062578.1"/>
    <property type="molecule type" value="Genomic_DNA"/>
</dbReference>